<organism evidence="3 4">
    <name type="scientific">Mycena maculata</name>
    <dbReference type="NCBI Taxonomy" id="230809"/>
    <lineage>
        <taxon>Eukaryota</taxon>
        <taxon>Fungi</taxon>
        <taxon>Dikarya</taxon>
        <taxon>Basidiomycota</taxon>
        <taxon>Agaricomycotina</taxon>
        <taxon>Agaricomycetes</taxon>
        <taxon>Agaricomycetidae</taxon>
        <taxon>Agaricales</taxon>
        <taxon>Marasmiineae</taxon>
        <taxon>Mycenaceae</taxon>
        <taxon>Mycena</taxon>
    </lineage>
</organism>
<evidence type="ECO:0000256" key="1">
    <source>
        <dbReference type="SAM" id="SignalP"/>
    </source>
</evidence>
<dbReference type="InterPro" id="IPR013595">
    <property type="entry name" value="Pept_S33_TAP-like_C"/>
</dbReference>
<dbReference type="EMBL" id="JARJLG010000001">
    <property type="protein sequence ID" value="KAJ7784932.1"/>
    <property type="molecule type" value="Genomic_DNA"/>
</dbReference>
<dbReference type="InterPro" id="IPR029058">
    <property type="entry name" value="AB_hydrolase_fold"/>
</dbReference>
<proteinExistence type="predicted"/>
<reference evidence="3" key="1">
    <citation type="submission" date="2023-03" db="EMBL/GenBank/DDBJ databases">
        <title>Massive genome expansion in bonnet fungi (Mycena s.s.) driven by repeated elements and novel gene families across ecological guilds.</title>
        <authorList>
            <consortium name="Lawrence Berkeley National Laboratory"/>
            <person name="Harder C.B."/>
            <person name="Miyauchi S."/>
            <person name="Viragh M."/>
            <person name="Kuo A."/>
            <person name="Thoen E."/>
            <person name="Andreopoulos B."/>
            <person name="Lu D."/>
            <person name="Skrede I."/>
            <person name="Drula E."/>
            <person name="Henrissat B."/>
            <person name="Morin E."/>
            <person name="Kohler A."/>
            <person name="Barry K."/>
            <person name="LaButti K."/>
            <person name="Morin E."/>
            <person name="Salamov A."/>
            <person name="Lipzen A."/>
            <person name="Mereny Z."/>
            <person name="Hegedus B."/>
            <person name="Baldrian P."/>
            <person name="Stursova M."/>
            <person name="Weitz H."/>
            <person name="Taylor A."/>
            <person name="Grigoriev I.V."/>
            <person name="Nagy L.G."/>
            <person name="Martin F."/>
            <person name="Kauserud H."/>
        </authorList>
    </citation>
    <scope>NUCLEOTIDE SEQUENCE</scope>
    <source>
        <strain evidence="3">CBHHK188m</strain>
    </source>
</reference>
<keyword evidence="4" id="KW-1185">Reference proteome</keyword>
<evidence type="ECO:0000313" key="3">
    <source>
        <dbReference type="EMBL" id="KAJ7784932.1"/>
    </source>
</evidence>
<evidence type="ECO:0000313" key="4">
    <source>
        <dbReference type="Proteomes" id="UP001215280"/>
    </source>
</evidence>
<feature type="chain" id="PRO_5042226450" description="Peptidase S33 tripeptidyl aminopeptidase-like C-terminal domain-containing protein" evidence="1">
    <location>
        <begin position="23"/>
        <end position="498"/>
    </location>
</feature>
<sequence length="498" mass="55292">MTFLSISLAFFIGVIVPASSLSVPIQRRTENHTIRWLDCYDRIPTTMQEEFNVTTSTPIPSSLRCGKLDVPLDYSRPFDPNTNNITIGFAMNRPSNPQGVIYHHPGGPGIDAASQAWENALNLSNTFTSLMDDFDILAINMRGLEFSTPLNCTSGVFFNNISHPFPTSEDEYNAYQVAMTNFLGSCNNSSPPGLMQFEQLMNASGTFVGAAYIAQFPERVGRFVIDAVIPHGMPFQDMITDQMVAVNRLLLRSDAFCMADPTCPFYGQGKGSVVKAWETLLAQAIQEPLAAPSCGPGMLCNAPVTATDLRFAVYASFRSNPDFPLFNFALNESLHGNASLFGYQPSFDIRETVVSPLLYSDFRVEDSWKTFEGFNNFSINAQPNDTASIVYSQTWQFVLMCAAWPFDVSEQTTMTSSKEFLWVTSDYDLNLPTELTAFAWQQTPNSTLLIRAGDDHTSIDLDRTPPCLLPSSYPQVEREGLSRTHTTYLPALRPVILV</sequence>
<dbReference type="AlphaFoldDB" id="A0AAD7KG41"/>
<keyword evidence="1" id="KW-0732">Signal</keyword>
<evidence type="ECO:0000259" key="2">
    <source>
        <dbReference type="Pfam" id="PF08386"/>
    </source>
</evidence>
<dbReference type="Proteomes" id="UP001215280">
    <property type="component" value="Unassembled WGS sequence"/>
</dbReference>
<gene>
    <name evidence="3" type="ORF">DFH07DRAFT_907611</name>
</gene>
<dbReference type="SUPFAM" id="SSF53474">
    <property type="entry name" value="alpha/beta-Hydrolases"/>
    <property type="match status" value="1"/>
</dbReference>
<dbReference type="Pfam" id="PF08386">
    <property type="entry name" value="Abhydrolase_4"/>
    <property type="match status" value="1"/>
</dbReference>
<protein>
    <recommendedName>
        <fullName evidence="2">Peptidase S33 tripeptidyl aminopeptidase-like C-terminal domain-containing protein</fullName>
    </recommendedName>
</protein>
<feature type="domain" description="Peptidase S33 tripeptidyl aminopeptidase-like C-terminal" evidence="2">
    <location>
        <begin position="393"/>
        <end position="460"/>
    </location>
</feature>
<feature type="signal peptide" evidence="1">
    <location>
        <begin position="1"/>
        <end position="22"/>
    </location>
</feature>
<comment type="caution">
    <text evidence="3">The sequence shown here is derived from an EMBL/GenBank/DDBJ whole genome shotgun (WGS) entry which is preliminary data.</text>
</comment>
<name>A0AAD7KG41_9AGAR</name>
<accession>A0AAD7KG41</accession>